<name>A0A0N7HWV5_9BACT</name>
<dbReference type="InterPro" id="IPR034660">
    <property type="entry name" value="DinB/YfiT-like"/>
</dbReference>
<keyword evidence="3" id="KW-1185">Reference proteome</keyword>
<dbReference type="Gene3D" id="1.20.120.450">
    <property type="entry name" value="dinb family like domain"/>
    <property type="match status" value="1"/>
</dbReference>
<reference evidence="2 3" key="1">
    <citation type="submission" date="2015-08" db="EMBL/GenBank/DDBJ databases">
        <title>Complete genome sequence of Rufibacter tibetensis strain 1351t, a radiation-resistant bacterium from tibet plateau.</title>
        <authorList>
            <person name="Dai J."/>
        </authorList>
    </citation>
    <scope>NUCLEOTIDE SEQUENCE [LARGE SCALE GENOMIC DNA]</scope>
    <source>
        <strain evidence="2 3">1351</strain>
    </source>
</reference>
<dbReference type="AlphaFoldDB" id="A0A0N7HWV5"/>
<feature type="domain" description="DinB-like" evidence="1">
    <location>
        <begin position="12"/>
        <end position="168"/>
    </location>
</feature>
<dbReference type="PATRIC" id="fig|512763.3.peg.3669"/>
<evidence type="ECO:0000313" key="3">
    <source>
        <dbReference type="Proteomes" id="UP000061382"/>
    </source>
</evidence>
<evidence type="ECO:0000313" key="2">
    <source>
        <dbReference type="EMBL" id="ALJ00305.1"/>
    </source>
</evidence>
<proteinExistence type="predicted"/>
<dbReference type="SUPFAM" id="SSF109854">
    <property type="entry name" value="DinB/YfiT-like putative metalloenzymes"/>
    <property type="match status" value="1"/>
</dbReference>
<dbReference type="Pfam" id="PF12867">
    <property type="entry name" value="DinB_2"/>
    <property type="match status" value="1"/>
</dbReference>
<protein>
    <recommendedName>
        <fullName evidence="1">DinB-like domain-containing protein</fullName>
    </recommendedName>
</protein>
<sequence length="173" mass="20216">MNALLEPTFLRLEKQREEFCAWVQKAPAPLQHKQPGPNQWSAAQVLFHLARVDQQVVNGLENRLKTRKALKPLKLATKVRSLLLNLLLKLPIKFKAPPQVREVPEQVDLVSVMQEWKETREKLHNILTAYPTQQLGKEVFFHPRAGMLTMPQTLTFLVEHTEHHRRQMRRLLS</sequence>
<dbReference type="RefSeq" id="WP_062544865.1">
    <property type="nucleotide sequence ID" value="NZ_CP012643.1"/>
</dbReference>
<dbReference type="InterPro" id="IPR024775">
    <property type="entry name" value="DinB-like"/>
</dbReference>
<accession>A0A0N7HWV5</accession>
<dbReference type="Proteomes" id="UP000061382">
    <property type="component" value="Chromosome"/>
</dbReference>
<dbReference type="OrthoDB" id="979115at2"/>
<dbReference type="EMBL" id="CP012643">
    <property type="protein sequence ID" value="ALJ00305.1"/>
    <property type="molecule type" value="Genomic_DNA"/>
</dbReference>
<evidence type="ECO:0000259" key="1">
    <source>
        <dbReference type="Pfam" id="PF12867"/>
    </source>
</evidence>
<organism evidence="2 3">
    <name type="scientific">Rufibacter tibetensis</name>
    <dbReference type="NCBI Taxonomy" id="512763"/>
    <lineage>
        <taxon>Bacteria</taxon>
        <taxon>Pseudomonadati</taxon>
        <taxon>Bacteroidota</taxon>
        <taxon>Cytophagia</taxon>
        <taxon>Cytophagales</taxon>
        <taxon>Hymenobacteraceae</taxon>
        <taxon>Rufibacter</taxon>
    </lineage>
</organism>
<gene>
    <name evidence="2" type="ORF">DC20_16670</name>
</gene>
<dbReference type="KEGG" id="rti:DC20_16670"/>